<dbReference type="AlphaFoldDB" id="A0A8D8VR26"/>
<feature type="compositionally biased region" description="Low complexity" evidence="5">
    <location>
        <begin position="251"/>
        <end position="260"/>
    </location>
</feature>
<dbReference type="EMBL" id="HBUF01586223">
    <property type="protein sequence ID" value="CAG6771894.1"/>
    <property type="molecule type" value="Transcribed_RNA"/>
</dbReference>
<evidence type="ECO:0000256" key="4">
    <source>
        <dbReference type="PROSITE-ProRule" id="PRU00146"/>
    </source>
</evidence>
<dbReference type="GO" id="GO:0005669">
    <property type="term" value="C:transcription factor TFIID complex"/>
    <property type="evidence" value="ECO:0007669"/>
    <property type="project" value="TreeGrafter"/>
</dbReference>
<dbReference type="EMBL" id="HBUF01586220">
    <property type="protein sequence ID" value="CAG6771885.1"/>
    <property type="molecule type" value="Transcribed_RNA"/>
</dbReference>
<feature type="compositionally biased region" description="Basic residues" evidence="5">
    <location>
        <begin position="210"/>
        <end position="220"/>
    </location>
</feature>
<dbReference type="InterPro" id="IPR019787">
    <property type="entry name" value="Znf_PHD-finger"/>
</dbReference>
<keyword evidence="3" id="KW-0862">Zinc</keyword>
<feature type="compositionally biased region" description="Basic and acidic residues" evidence="5">
    <location>
        <begin position="104"/>
        <end position="115"/>
    </location>
</feature>
<evidence type="ECO:0000256" key="3">
    <source>
        <dbReference type="ARBA" id="ARBA00022833"/>
    </source>
</evidence>
<dbReference type="InterPro" id="IPR019786">
    <property type="entry name" value="Zinc_finger_PHD-type_CS"/>
</dbReference>
<dbReference type="GO" id="GO:0008270">
    <property type="term" value="F:zinc ion binding"/>
    <property type="evidence" value="ECO:0007669"/>
    <property type="project" value="UniProtKB-KW"/>
</dbReference>
<evidence type="ECO:0000259" key="6">
    <source>
        <dbReference type="PROSITE" id="PS50016"/>
    </source>
</evidence>
<dbReference type="InterPro" id="IPR011011">
    <property type="entry name" value="Znf_FYVE_PHD"/>
</dbReference>
<dbReference type="Gene3D" id="3.30.40.10">
    <property type="entry name" value="Zinc/RING finger domain, C3HC4 (zinc finger)"/>
    <property type="match status" value="1"/>
</dbReference>
<dbReference type="EMBL" id="HBUF01586226">
    <property type="protein sequence ID" value="CAG6771903.1"/>
    <property type="molecule type" value="Transcribed_RNA"/>
</dbReference>
<feature type="compositionally biased region" description="Basic and acidic residues" evidence="5">
    <location>
        <begin position="68"/>
        <end position="87"/>
    </location>
</feature>
<proteinExistence type="predicted"/>
<dbReference type="CDD" id="cd15522">
    <property type="entry name" value="PHD_TAF3"/>
    <property type="match status" value="1"/>
</dbReference>
<dbReference type="EMBL" id="HBUF01586222">
    <property type="protein sequence ID" value="CAG6771891.1"/>
    <property type="molecule type" value="Transcribed_RNA"/>
</dbReference>
<name>A0A8D8VR26_9HEMI</name>
<feature type="region of interest" description="Disordered" evidence="5">
    <location>
        <begin position="1"/>
        <end position="274"/>
    </location>
</feature>
<sequence length="348" mass="39653">MKQKEEDDQEVVRKSAPMFPFQFSQFPSVSGPGLIPKGPGLIPQLPATLQHPLIPKPIAPPVTPPSAKLKEKSSPKEKESPKVKDQEPATPSITIKPPSSEPLGEGKKDKGEHIKKDKNKHKKKDKEKIKKKKDKKDKDKCKNKEKDKDKKENKEKEKDKKESKEKEKKEEDVVKEKVEKTEEKVKVKKEEKEKDPDKQKKPKDKDKKLKKEKLKKKKKDKEKAGLEQEIIPKLTFKFGTDSEDKSKPESSPKVVFKPVKSPTPPTPKDTDDGNDKQVWICPGCGAQDDGSPMIGCDGCDGWYHWVCVGLTAEPEASEWFCPKCSKVNQESHKEKKKRGRKKKMHQDM</sequence>
<dbReference type="SMART" id="SM00249">
    <property type="entry name" value="PHD"/>
    <property type="match status" value="1"/>
</dbReference>
<feature type="compositionally biased region" description="Basic residues" evidence="5">
    <location>
        <begin position="116"/>
        <end position="135"/>
    </location>
</feature>
<dbReference type="InterPro" id="IPR013083">
    <property type="entry name" value="Znf_RING/FYVE/PHD"/>
</dbReference>
<dbReference type="EMBL" id="HBUF01080135">
    <property type="protein sequence ID" value="CAG6632561.1"/>
    <property type="molecule type" value="Transcribed_RNA"/>
</dbReference>
<feature type="compositionally biased region" description="Basic residues" evidence="5">
    <location>
        <begin position="334"/>
        <end position="348"/>
    </location>
</feature>
<dbReference type="EMBL" id="HBUF01586221">
    <property type="protein sequence ID" value="CAG6771888.1"/>
    <property type="molecule type" value="Transcribed_RNA"/>
</dbReference>
<organism evidence="7">
    <name type="scientific">Cacopsylla melanoneura</name>
    <dbReference type="NCBI Taxonomy" id="428564"/>
    <lineage>
        <taxon>Eukaryota</taxon>
        <taxon>Metazoa</taxon>
        <taxon>Ecdysozoa</taxon>
        <taxon>Arthropoda</taxon>
        <taxon>Hexapoda</taxon>
        <taxon>Insecta</taxon>
        <taxon>Pterygota</taxon>
        <taxon>Neoptera</taxon>
        <taxon>Paraneoptera</taxon>
        <taxon>Hemiptera</taxon>
        <taxon>Sternorrhyncha</taxon>
        <taxon>Psylloidea</taxon>
        <taxon>Psyllidae</taxon>
        <taxon>Psyllinae</taxon>
        <taxon>Cacopsylla</taxon>
    </lineage>
</organism>
<evidence type="ECO:0000256" key="1">
    <source>
        <dbReference type="ARBA" id="ARBA00022723"/>
    </source>
</evidence>
<reference evidence="7" key="1">
    <citation type="submission" date="2021-05" db="EMBL/GenBank/DDBJ databases">
        <authorList>
            <person name="Alioto T."/>
            <person name="Alioto T."/>
            <person name="Gomez Garrido J."/>
        </authorList>
    </citation>
    <scope>NUCLEOTIDE SEQUENCE</scope>
</reference>
<dbReference type="SUPFAM" id="SSF57903">
    <property type="entry name" value="FYVE/PHD zinc finger"/>
    <property type="match status" value="1"/>
</dbReference>
<evidence type="ECO:0000256" key="2">
    <source>
        <dbReference type="ARBA" id="ARBA00022771"/>
    </source>
</evidence>
<feature type="domain" description="PHD-type" evidence="6">
    <location>
        <begin position="278"/>
        <end position="327"/>
    </location>
</feature>
<evidence type="ECO:0000313" key="7">
    <source>
        <dbReference type="EMBL" id="CAG6632563.1"/>
    </source>
</evidence>
<dbReference type="EMBL" id="HBUF01586227">
    <property type="protein sequence ID" value="CAG6771906.1"/>
    <property type="molecule type" value="Transcribed_RNA"/>
</dbReference>
<dbReference type="PROSITE" id="PS01359">
    <property type="entry name" value="ZF_PHD_1"/>
    <property type="match status" value="1"/>
</dbReference>
<feature type="compositionally biased region" description="Pro residues" evidence="5">
    <location>
        <begin position="54"/>
        <end position="64"/>
    </location>
</feature>
<dbReference type="PANTHER" id="PTHR46452">
    <property type="entry name" value="TRANSCRIPTION INITIATION FACTOR TFIID SUBUNIT 3"/>
    <property type="match status" value="1"/>
</dbReference>
<feature type="compositionally biased region" description="Basic and acidic residues" evidence="5">
    <location>
        <begin position="136"/>
        <end position="209"/>
    </location>
</feature>
<feature type="compositionally biased region" description="Basic and acidic residues" evidence="5">
    <location>
        <begin position="240"/>
        <end position="250"/>
    </location>
</feature>
<dbReference type="EMBL" id="HBUF01080134">
    <property type="protein sequence ID" value="CAG6632559.1"/>
    <property type="molecule type" value="Transcribed_RNA"/>
</dbReference>
<evidence type="ECO:0000256" key="5">
    <source>
        <dbReference type="SAM" id="MobiDB-lite"/>
    </source>
</evidence>
<dbReference type="EMBL" id="HBUF01080136">
    <property type="protein sequence ID" value="CAG6632563.1"/>
    <property type="molecule type" value="Transcribed_RNA"/>
</dbReference>
<dbReference type="InterPro" id="IPR001965">
    <property type="entry name" value="Znf_PHD"/>
</dbReference>
<feature type="compositionally biased region" description="Low complexity" evidence="5">
    <location>
        <begin position="15"/>
        <end position="46"/>
    </location>
</feature>
<dbReference type="Pfam" id="PF00628">
    <property type="entry name" value="PHD"/>
    <property type="match status" value="1"/>
</dbReference>
<keyword evidence="2 4" id="KW-0863">Zinc-finger</keyword>
<dbReference type="EMBL" id="HBUF01586225">
    <property type="protein sequence ID" value="CAG6771900.1"/>
    <property type="molecule type" value="Transcribed_RNA"/>
</dbReference>
<feature type="region of interest" description="Disordered" evidence="5">
    <location>
        <begin position="328"/>
        <end position="348"/>
    </location>
</feature>
<keyword evidence="1" id="KW-0479">Metal-binding</keyword>
<dbReference type="GO" id="GO:0045944">
    <property type="term" value="P:positive regulation of transcription by RNA polymerase II"/>
    <property type="evidence" value="ECO:0007669"/>
    <property type="project" value="TreeGrafter"/>
</dbReference>
<dbReference type="PANTHER" id="PTHR46452:SF1">
    <property type="entry name" value="TRANSCRIPTION INITIATION FACTOR TFIID SUBUNIT 3"/>
    <property type="match status" value="1"/>
</dbReference>
<dbReference type="GO" id="GO:0002039">
    <property type="term" value="F:p53 binding"/>
    <property type="evidence" value="ECO:0007669"/>
    <property type="project" value="TreeGrafter"/>
</dbReference>
<dbReference type="PROSITE" id="PS50016">
    <property type="entry name" value="ZF_PHD_2"/>
    <property type="match status" value="1"/>
</dbReference>
<accession>A0A8D8VR26</accession>
<protein>
    <submittedName>
        <fullName evidence="7">Transcription initiation factor TFIID subunit 3</fullName>
    </submittedName>
</protein>
<dbReference type="EMBL" id="HBUF01586224">
    <property type="protein sequence ID" value="CAG6771897.1"/>
    <property type="molecule type" value="Transcribed_RNA"/>
</dbReference>